<name>A0ACC3A8S5_9EURO</name>
<accession>A0ACC3A8S5</accession>
<reference evidence="1" key="1">
    <citation type="submission" date="2022-10" db="EMBL/GenBank/DDBJ databases">
        <title>Culturing micro-colonial fungi from biological soil crusts in the Mojave desert and describing Neophaeococcomyces mojavensis, and introducing the new genera and species Taxawa tesnikishii.</title>
        <authorList>
            <person name="Kurbessoian T."/>
            <person name="Stajich J.E."/>
        </authorList>
    </citation>
    <scope>NUCLEOTIDE SEQUENCE</scope>
    <source>
        <strain evidence="1">JES_112</strain>
    </source>
</reference>
<protein>
    <submittedName>
        <fullName evidence="1">Uncharacterized protein</fullName>
    </submittedName>
</protein>
<dbReference type="Proteomes" id="UP001172386">
    <property type="component" value="Unassembled WGS sequence"/>
</dbReference>
<gene>
    <name evidence="1" type="ORF">H2198_004492</name>
</gene>
<proteinExistence type="predicted"/>
<sequence>MEHYILSPDLYPRRMVRLWLHQDQFQRFLIGFGSTNHMILATFRLMIDLLMLSKSGRPQAQMTVRIWWYEGALWIITNLLFRRLDSFFWFRRPGKAYQLSVYAIIFAAPVPLLVMHIWTIVLAAGYDRKYGGRLSFATSLWSAVAALVLLLPIHVLYIRLARRFLLADSDAQYEPIRPIRYRDHPGPTVSSLPKGQSFLHDAWTDSLETRQPDQATSAQATPESQTPATRSETAANAAILPESNTTSVIACPADHCPATGYIDAIPYSLRGYQAWLRYPLLYRTLAFYMMFLIWDMIAIIRAKKMEPQIKYDNFIRRSTFAKREPKPSSSLIQIQRRLGPAVFFDPNTNESTRVENERMPDGLRIHPTQHNGSASQTTGEPPLKSCRSHLGHLGHGFIASRRYVPVICRISILVLIFLYYHKGERYLITDSDPKLPEGLPLEESNVLMGKMLAIKGATMRFVLWDAPLRILVLVYAVHAVMELVYEQIVSLRSISGAAAEHVHDIVQQAEQTA</sequence>
<dbReference type="EMBL" id="JAPDRQ010000068">
    <property type="protein sequence ID" value="KAJ9657134.1"/>
    <property type="molecule type" value="Genomic_DNA"/>
</dbReference>
<keyword evidence="2" id="KW-1185">Reference proteome</keyword>
<organism evidence="1 2">
    <name type="scientific">Neophaeococcomyces mojaviensis</name>
    <dbReference type="NCBI Taxonomy" id="3383035"/>
    <lineage>
        <taxon>Eukaryota</taxon>
        <taxon>Fungi</taxon>
        <taxon>Dikarya</taxon>
        <taxon>Ascomycota</taxon>
        <taxon>Pezizomycotina</taxon>
        <taxon>Eurotiomycetes</taxon>
        <taxon>Chaetothyriomycetidae</taxon>
        <taxon>Chaetothyriales</taxon>
        <taxon>Chaetothyriales incertae sedis</taxon>
        <taxon>Neophaeococcomyces</taxon>
    </lineage>
</organism>
<evidence type="ECO:0000313" key="1">
    <source>
        <dbReference type="EMBL" id="KAJ9657134.1"/>
    </source>
</evidence>
<evidence type="ECO:0000313" key="2">
    <source>
        <dbReference type="Proteomes" id="UP001172386"/>
    </source>
</evidence>
<comment type="caution">
    <text evidence="1">The sequence shown here is derived from an EMBL/GenBank/DDBJ whole genome shotgun (WGS) entry which is preliminary data.</text>
</comment>